<keyword evidence="2" id="KW-1185">Reference proteome</keyword>
<organism evidence="1 2">
    <name type="scientific">Cupriavidus gilardii</name>
    <dbReference type="NCBI Taxonomy" id="82541"/>
    <lineage>
        <taxon>Bacteria</taxon>
        <taxon>Pseudomonadati</taxon>
        <taxon>Pseudomonadota</taxon>
        <taxon>Betaproteobacteria</taxon>
        <taxon>Burkholderiales</taxon>
        <taxon>Burkholderiaceae</taxon>
        <taxon>Cupriavidus</taxon>
    </lineage>
</organism>
<name>A0ABY4VLJ4_9BURK</name>
<sequence length="50" mass="5788">MKNRFSFRAFLHTRLGMLLWTLIVAMLAYEAGQMSNQSRAVIQACQRLLT</sequence>
<reference evidence="1" key="1">
    <citation type="submission" date="2022-06" db="EMBL/GenBank/DDBJ databases">
        <title>Complete genome sequence and characterization of Cupriavidus gilardii QJ1 isolated from contaminating cells.</title>
        <authorList>
            <person name="Qi J."/>
        </authorList>
    </citation>
    <scope>NUCLEOTIDE SEQUENCE</scope>
    <source>
        <strain evidence="1">QJ1</strain>
    </source>
</reference>
<evidence type="ECO:0008006" key="3">
    <source>
        <dbReference type="Google" id="ProtNLM"/>
    </source>
</evidence>
<dbReference type="EMBL" id="CP098735">
    <property type="protein sequence ID" value="USE78091.1"/>
    <property type="molecule type" value="Genomic_DNA"/>
</dbReference>
<protein>
    <recommendedName>
        <fullName evidence="3">Sensor histidine kinase</fullName>
    </recommendedName>
</protein>
<evidence type="ECO:0000313" key="1">
    <source>
        <dbReference type="EMBL" id="USE78091.1"/>
    </source>
</evidence>
<accession>A0ABY4VLJ4</accession>
<gene>
    <name evidence="1" type="ORF">NDR89_03320</name>
</gene>
<evidence type="ECO:0000313" key="2">
    <source>
        <dbReference type="Proteomes" id="UP001056648"/>
    </source>
</evidence>
<dbReference type="RefSeq" id="WP_252252202.1">
    <property type="nucleotide sequence ID" value="NZ_CP098735.1"/>
</dbReference>
<dbReference type="Proteomes" id="UP001056648">
    <property type="component" value="Chromosome 1"/>
</dbReference>
<proteinExistence type="predicted"/>